<keyword evidence="21" id="KW-1185">Reference proteome</keyword>
<evidence type="ECO:0000256" key="19">
    <source>
        <dbReference type="SAM" id="MobiDB-lite"/>
    </source>
</evidence>
<evidence type="ECO:0000256" key="5">
    <source>
        <dbReference type="ARBA" id="ARBA00022832"/>
    </source>
</evidence>
<dbReference type="InterPro" id="IPR018376">
    <property type="entry name" value="Enoyl-CoA_hyd/isom_CS"/>
</dbReference>
<dbReference type="RefSeq" id="XP_002674197.1">
    <property type="nucleotide sequence ID" value="XM_002674151.1"/>
</dbReference>
<reference evidence="20 21" key="1">
    <citation type="journal article" date="2010" name="Cell">
        <title>The genome of Naegleria gruberi illuminates early eukaryotic versatility.</title>
        <authorList>
            <person name="Fritz-Laylin L.K."/>
            <person name="Prochnik S.E."/>
            <person name="Ginger M.L."/>
            <person name="Dacks J.B."/>
            <person name="Carpenter M.L."/>
            <person name="Field M.C."/>
            <person name="Kuo A."/>
            <person name="Paredez A."/>
            <person name="Chapman J."/>
            <person name="Pham J."/>
            <person name="Shu S."/>
            <person name="Neupane R."/>
            <person name="Cipriano M."/>
            <person name="Mancuso J."/>
            <person name="Tu H."/>
            <person name="Salamov A."/>
            <person name="Lindquist E."/>
            <person name="Shapiro H."/>
            <person name="Lucas S."/>
            <person name="Grigoriev I.V."/>
            <person name="Cande W.Z."/>
            <person name="Fulton C."/>
            <person name="Rokhsar D.S."/>
            <person name="Dawson S.C."/>
        </authorList>
    </citation>
    <scope>NUCLEOTIDE SEQUENCE [LARGE SCALE GENOMIC DNA]</scope>
    <source>
        <strain evidence="20 21">NEG-M</strain>
    </source>
</reference>
<evidence type="ECO:0000256" key="13">
    <source>
        <dbReference type="ARBA" id="ARBA00052376"/>
    </source>
</evidence>
<comment type="catalytic activity">
    <reaction evidence="12">
        <text>(2E)-tetradecenoyl-CoA = (3Z)-tetradecenoyl-CoA</text>
        <dbReference type="Rhea" id="RHEA:29847"/>
        <dbReference type="ChEBI" id="CHEBI:61405"/>
        <dbReference type="ChEBI" id="CHEBI:61968"/>
    </reaction>
    <physiologicalReaction direction="right-to-left" evidence="12">
        <dbReference type="Rhea" id="RHEA:29849"/>
    </physiologicalReaction>
</comment>
<organism evidence="21">
    <name type="scientific">Naegleria gruberi</name>
    <name type="common">Amoeba</name>
    <dbReference type="NCBI Taxonomy" id="5762"/>
    <lineage>
        <taxon>Eukaryota</taxon>
        <taxon>Discoba</taxon>
        <taxon>Heterolobosea</taxon>
        <taxon>Tetramitia</taxon>
        <taxon>Eutetramitia</taxon>
        <taxon>Vahlkampfiidae</taxon>
        <taxon>Naegleria</taxon>
    </lineage>
</organism>
<evidence type="ECO:0000256" key="6">
    <source>
        <dbReference type="ARBA" id="ARBA00022946"/>
    </source>
</evidence>
<evidence type="ECO:0000256" key="15">
    <source>
        <dbReference type="ARBA" id="ARBA00056147"/>
    </source>
</evidence>
<comment type="similarity">
    <text evidence="3 18">Belongs to the enoyl-CoA hydratase/isomerase family.</text>
</comment>
<dbReference type="OMA" id="ALCKCAE"/>
<dbReference type="SUPFAM" id="SSF52096">
    <property type="entry name" value="ClpP/crotonase"/>
    <property type="match status" value="1"/>
</dbReference>
<dbReference type="STRING" id="5762.D2VNQ9"/>
<evidence type="ECO:0000256" key="9">
    <source>
        <dbReference type="ARBA" id="ARBA00023128"/>
    </source>
</evidence>
<keyword evidence="6" id="KW-0809">Transit peptide</keyword>
<evidence type="ECO:0000256" key="7">
    <source>
        <dbReference type="ARBA" id="ARBA00022990"/>
    </source>
</evidence>
<dbReference type="Gene3D" id="6.10.250.170">
    <property type="match status" value="1"/>
</dbReference>
<evidence type="ECO:0000256" key="8">
    <source>
        <dbReference type="ARBA" id="ARBA00023098"/>
    </source>
</evidence>
<protein>
    <recommendedName>
        <fullName evidence="16">Enoyl-CoA delta isomerase 1, mitochondrial</fullName>
    </recommendedName>
    <alternativeName>
        <fullName evidence="17">3,2-trans-enoyl-CoA isomerase</fullName>
    </alternativeName>
</protein>
<dbReference type="CDD" id="cd06558">
    <property type="entry name" value="crotonase-like"/>
    <property type="match status" value="1"/>
</dbReference>
<evidence type="ECO:0000313" key="21">
    <source>
        <dbReference type="Proteomes" id="UP000006671"/>
    </source>
</evidence>
<comment type="catalytic activity">
    <reaction evidence="13">
        <text>(3Z)-dodecenoyl-CoA = (2E)-dodecenoyl-CoA</text>
        <dbReference type="Rhea" id="RHEA:23716"/>
        <dbReference type="ChEBI" id="CHEBI:57330"/>
        <dbReference type="ChEBI" id="CHEBI:58543"/>
        <dbReference type="EC" id="5.3.3.8"/>
    </reaction>
    <physiologicalReaction direction="left-to-right" evidence="13">
        <dbReference type="Rhea" id="RHEA:23717"/>
    </physiologicalReaction>
</comment>
<name>D2VNQ9_NAEGR</name>
<evidence type="ECO:0000256" key="17">
    <source>
        <dbReference type="ARBA" id="ARBA00083575"/>
    </source>
</evidence>
<dbReference type="InParanoid" id="D2VNQ9"/>
<keyword evidence="8" id="KW-0443">Lipid metabolism</keyword>
<dbReference type="PANTHER" id="PTHR11941:SF45">
    <property type="entry name" value="ENOYL-COA DELTA ISOMERASE 1, MITOCHONDRIAL"/>
    <property type="match status" value="1"/>
</dbReference>
<comment type="catalytic activity">
    <reaction evidence="14">
        <text>(3Z)-octenoyl-CoA = (2E)-octenoyl-CoA</text>
        <dbReference type="Rhea" id="RHEA:46044"/>
        <dbReference type="ChEBI" id="CHEBI:62242"/>
        <dbReference type="ChEBI" id="CHEBI:85640"/>
    </reaction>
    <physiologicalReaction direction="left-to-right" evidence="14">
        <dbReference type="Rhea" id="RHEA:46045"/>
    </physiologicalReaction>
</comment>
<dbReference type="InterPro" id="IPR001753">
    <property type="entry name" value="Enoyl-CoA_hydra/iso"/>
</dbReference>
<comment type="subunit">
    <text evidence="4">Homotrimer.</text>
</comment>
<accession>D2VNQ9</accession>
<proteinExistence type="inferred from homology"/>
<evidence type="ECO:0000256" key="4">
    <source>
        <dbReference type="ARBA" id="ARBA00011233"/>
    </source>
</evidence>
<dbReference type="PANTHER" id="PTHR11941">
    <property type="entry name" value="ENOYL-COA HYDRATASE-RELATED"/>
    <property type="match status" value="1"/>
</dbReference>
<keyword evidence="10" id="KW-0413">Isomerase</keyword>
<evidence type="ECO:0000256" key="14">
    <source>
        <dbReference type="ARBA" id="ARBA00052542"/>
    </source>
</evidence>
<dbReference type="Gene3D" id="3.90.226.10">
    <property type="entry name" value="2-enoyl-CoA Hydratase, Chain A, domain 1"/>
    <property type="match status" value="1"/>
</dbReference>
<evidence type="ECO:0000256" key="3">
    <source>
        <dbReference type="ARBA" id="ARBA00005254"/>
    </source>
</evidence>
<keyword evidence="9" id="KW-0496">Mitochondrion</keyword>
<dbReference type="EMBL" id="GG738885">
    <property type="protein sequence ID" value="EFC41453.1"/>
    <property type="molecule type" value="Genomic_DNA"/>
</dbReference>
<dbReference type="eggNOG" id="KOG1683">
    <property type="taxonomic scope" value="Eukaryota"/>
</dbReference>
<comment type="function">
    <text evidence="15">Key enzyme of fatty acid beta-oxidation. Able to isomerize both 3-cis (3Z) and 3-trans (3E) double bonds into the 2-trans (2E) form in a range of enoyl-CoA species, with a preference for (3Z)-enoyl-CoAs over (3E)-enoyl-CoAs. The catalytic efficiency of this enzyme is not affected by the fatty acyl chain length.</text>
</comment>
<dbReference type="FunFam" id="3.90.226.10:FF:000034">
    <property type="entry name" value="Enoyl-CoA delta isomerase 1"/>
    <property type="match status" value="1"/>
</dbReference>
<evidence type="ECO:0000256" key="18">
    <source>
        <dbReference type="RuleBase" id="RU003707"/>
    </source>
</evidence>
<comment type="pathway">
    <text evidence="2">Lipid metabolism; fatty acid beta-oxidation.</text>
</comment>
<dbReference type="GO" id="GO:0006635">
    <property type="term" value="P:fatty acid beta-oxidation"/>
    <property type="evidence" value="ECO:0007669"/>
    <property type="project" value="TreeGrafter"/>
</dbReference>
<dbReference type="KEGG" id="ngr:NAEGRDRAFT_70586"/>
<dbReference type="Proteomes" id="UP000006671">
    <property type="component" value="Unassembled WGS sequence"/>
</dbReference>
<gene>
    <name evidence="20" type="ORF">NAEGRDRAFT_70586</name>
</gene>
<dbReference type="OrthoDB" id="1696280at2759"/>
<keyword evidence="7" id="KW-0007">Acetylation</keyword>
<dbReference type="AlphaFoldDB" id="D2VNQ9"/>
<evidence type="ECO:0000256" key="16">
    <source>
        <dbReference type="ARBA" id="ARBA00068317"/>
    </source>
</evidence>
<evidence type="ECO:0000256" key="2">
    <source>
        <dbReference type="ARBA" id="ARBA00005005"/>
    </source>
</evidence>
<dbReference type="GeneID" id="8862415"/>
<comment type="catalytic activity">
    <reaction evidence="11">
        <text>(3Z)-decenoyl-CoA = (2E)-decenoyl-CoA</text>
        <dbReference type="Rhea" id="RHEA:77195"/>
        <dbReference type="ChEBI" id="CHEBI:61406"/>
        <dbReference type="ChEBI" id="CHEBI:195601"/>
    </reaction>
    <physiologicalReaction direction="left-to-right" evidence="11">
        <dbReference type="Rhea" id="RHEA:77196"/>
    </physiologicalReaction>
</comment>
<feature type="region of interest" description="Disordered" evidence="19">
    <location>
        <begin position="278"/>
        <end position="302"/>
    </location>
</feature>
<dbReference type="Pfam" id="PF00378">
    <property type="entry name" value="ECH_1"/>
    <property type="match status" value="1"/>
</dbReference>
<sequence>MATSSLSSSPSLSTSSSSVATLTRQQQLVQLEFNHEGKFALMTLNNKPVNSLTLSMMNCIISSIEQVEQYSQAPMNALVITSACRGVFSAGLDLKSLCTSSLEYLTEFWNVLQRMFMKLYSCPLFTVAMINGQCFAGGCVLSLACDYRIIHEQCSIGLNETQFGLVPPWFFIAAYENVIGKRLCEMHVQLGSLLPANEALKISLVDEVHSNPNSMKESALKQVMKWNKVNQFAKRESKLLLRKPLIDQLTGCCKERTEQAVKVIASDKAQQMIRGHLESLHKKQQAAANQKKDETASRPSKL</sequence>
<dbReference type="PROSITE" id="PS00166">
    <property type="entry name" value="ENOYL_COA_HYDRATASE"/>
    <property type="match status" value="1"/>
</dbReference>
<evidence type="ECO:0000256" key="1">
    <source>
        <dbReference type="ARBA" id="ARBA00004305"/>
    </source>
</evidence>
<dbReference type="VEuPathDB" id="AmoebaDB:NAEGRDRAFT_70586"/>
<comment type="subcellular location">
    <subcellularLocation>
        <location evidence="1">Mitochondrion matrix</location>
    </subcellularLocation>
</comment>
<keyword evidence="5" id="KW-0276">Fatty acid metabolism</keyword>
<dbReference type="GO" id="GO:0004165">
    <property type="term" value="F:delta(3)-delta(2)-enoyl-CoA isomerase activity"/>
    <property type="evidence" value="ECO:0007669"/>
    <property type="project" value="UniProtKB-EC"/>
</dbReference>
<dbReference type="InterPro" id="IPR029045">
    <property type="entry name" value="ClpP/crotonase-like_dom_sf"/>
</dbReference>
<dbReference type="GO" id="GO:0005759">
    <property type="term" value="C:mitochondrial matrix"/>
    <property type="evidence" value="ECO:0007669"/>
    <property type="project" value="UniProtKB-SubCell"/>
</dbReference>
<evidence type="ECO:0000256" key="12">
    <source>
        <dbReference type="ARBA" id="ARBA00051293"/>
    </source>
</evidence>
<evidence type="ECO:0000313" key="20">
    <source>
        <dbReference type="EMBL" id="EFC41453.1"/>
    </source>
</evidence>
<evidence type="ECO:0000256" key="11">
    <source>
        <dbReference type="ARBA" id="ARBA00050938"/>
    </source>
</evidence>
<evidence type="ECO:0000256" key="10">
    <source>
        <dbReference type="ARBA" id="ARBA00023235"/>
    </source>
</evidence>